<dbReference type="PANTHER" id="PTHR34207:SF2">
    <property type="entry name" value="PROTEIN BIC1"/>
    <property type="match status" value="1"/>
</dbReference>
<dbReference type="CDD" id="cd22645">
    <property type="entry name" value="BIC1_CID"/>
    <property type="match status" value="1"/>
</dbReference>
<gene>
    <name evidence="2" type="ORF">MtrunA17_Chr1g0178641</name>
</gene>
<evidence type="ECO:0000256" key="1">
    <source>
        <dbReference type="SAM" id="MobiDB-lite"/>
    </source>
</evidence>
<dbReference type="PANTHER" id="PTHR34207">
    <property type="entry name" value="PROTEIN BIC1"/>
    <property type="match status" value="1"/>
</dbReference>
<proteinExistence type="predicted"/>
<dbReference type="Gramene" id="rna3364">
    <property type="protein sequence ID" value="RHN79555.1"/>
    <property type="gene ID" value="gene3364"/>
</dbReference>
<reference evidence="3" key="1">
    <citation type="journal article" date="2018" name="Nat. Plants">
        <title>Whole-genome landscape of Medicago truncatula symbiotic genes.</title>
        <authorList>
            <person name="Pecrix Y."/>
            <person name="Staton S.E."/>
            <person name="Sallet E."/>
            <person name="Lelandais-Briere C."/>
            <person name="Moreau S."/>
            <person name="Carrere S."/>
            <person name="Blein T."/>
            <person name="Jardinaud M.F."/>
            <person name="Latrasse D."/>
            <person name="Zouine M."/>
            <person name="Zahm M."/>
            <person name="Kreplak J."/>
            <person name="Mayjonade B."/>
            <person name="Satge C."/>
            <person name="Perez M."/>
            <person name="Cauet S."/>
            <person name="Marande W."/>
            <person name="Chantry-Darmon C."/>
            <person name="Lopez-Roques C."/>
            <person name="Bouchez O."/>
            <person name="Berard A."/>
            <person name="Debelle F."/>
            <person name="Munos S."/>
            <person name="Bendahmane A."/>
            <person name="Berges H."/>
            <person name="Niebel A."/>
            <person name="Buitink J."/>
            <person name="Frugier F."/>
            <person name="Benhamed M."/>
            <person name="Crespi M."/>
            <person name="Gouzy J."/>
            <person name="Gamas P."/>
        </authorList>
    </citation>
    <scope>NUCLEOTIDE SEQUENCE [LARGE SCALE GENOMIC DNA]</scope>
    <source>
        <strain evidence="3">cv. Jemalong A17</strain>
    </source>
</reference>
<protein>
    <submittedName>
        <fullName evidence="2">Uncharacterized protein</fullName>
    </submittedName>
</protein>
<sequence>MVLFCMKENNTNTNTNTTTMTHQSSTKSHDLIDLEMKKPHQLKEEEEEDDTKIEIAYLKKMVLPIVEEEESGRERLKRHRVEMGGRVWIPDMWGQEEYLKDWIDCTTFDPPLISNSKIVTARTALVQEATRIQIPL</sequence>
<dbReference type="Proteomes" id="UP000265566">
    <property type="component" value="Chromosome 1"/>
</dbReference>
<dbReference type="GO" id="GO:0009785">
    <property type="term" value="P:blue light signaling pathway"/>
    <property type="evidence" value="ECO:0007669"/>
    <property type="project" value="InterPro"/>
</dbReference>
<feature type="compositionally biased region" description="Low complexity" evidence="1">
    <location>
        <begin position="9"/>
        <end position="19"/>
    </location>
</feature>
<dbReference type="EMBL" id="PSQE01000001">
    <property type="protein sequence ID" value="RHN79555.1"/>
    <property type="molecule type" value="Genomic_DNA"/>
</dbReference>
<name>A0A396JTK2_MEDTR</name>
<accession>A0A396JTK2</accession>
<organism evidence="2 3">
    <name type="scientific">Medicago truncatula</name>
    <name type="common">Barrel medic</name>
    <name type="synonym">Medicago tribuloides</name>
    <dbReference type="NCBI Taxonomy" id="3880"/>
    <lineage>
        <taxon>Eukaryota</taxon>
        <taxon>Viridiplantae</taxon>
        <taxon>Streptophyta</taxon>
        <taxon>Embryophyta</taxon>
        <taxon>Tracheophyta</taxon>
        <taxon>Spermatophyta</taxon>
        <taxon>Magnoliopsida</taxon>
        <taxon>eudicotyledons</taxon>
        <taxon>Gunneridae</taxon>
        <taxon>Pentapetalae</taxon>
        <taxon>rosids</taxon>
        <taxon>fabids</taxon>
        <taxon>Fabales</taxon>
        <taxon>Fabaceae</taxon>
        <taxon>Papilionoideae</taxon>
        <taxon>50 kb inversion clade</taxon>
        <taxon>NPAAA clade</taxon>
        <taxon>Hologalegina</taxon>
        <taxon>IRL clade</taxon>
        <taxon>Trifolieae</taxon>
        <taxon>Medicago</taxon>
    </lineage>
</organism>
<evidence type="ECO:0000313" key="2">
    <source>
        <dbReference type="EMBL" id="RHN79555.1"/>
    </source>
</evidence>
<dbReference type="AlphaFoldDB" id="A0A396JTK2"/>
<dbReference type="OrthoDB" id="672067at2759"/>
<feature type="region of interest" description="Disordered" evidence="1">
    <location>
        <begin position="9"/>
        <end position="28"/>
    </location>
</feature>
<comment type="caution">
    <text evidence="2">The sequence shown here is derived from an EMBL/GenBank/DDBJ whole genome shotgun (WGS) entry which is preliminary data.</text>
</comment>
<evidence type="ECO:0000313" key="3">
    <source>
        <dbReference type="Proteomes" id="UP000265566"/>
    </source>
</evidence>
<dbReference type="InterPro" id="IPR040374">
    <property type="entry name" value="BIC"/>
</dbReference>